<reference evidence="2" key="1">
    <citation type="journal article" date="2019" name="Mol. Phylogenet. Evol.">
        <title>Morphological evolution and classification of the red algal order Ceramiales inferred using plastid phylogenomics.</title>
        <authorList>
            <person name="Diaz-Tapia P."/>
            <person name="Pasella M.M."/>
            <person name="Verbruggen H."/>
            <person name="Maggs C.A."/>
        </authorList>
    </citation>
    <scope>NUCLEOTIDE SEQUENCE</scope>
    <source>
        <strain evidence="2">PD2206</strain>
    </source>
</reference>
<feature type="transmembrane region" description="Helical" evidence="1">
    <location>
        <begin position="224"/>
        <end position="242"/>
    </location>
</feature>
<reference evidence="2" key="2">
    <citation type="submission" date="2019-04" db="EMBL/GenBank/DDBJ databases">
        <authorList>
            <person name="Pasella M."/>
        </authorList>
    </citation>
    <scope>NUCLEOTIDE SEQUENCE</scope>
    <source>
        <strain evidence="2">PD2206</strain>
    </source>
</reference>
<dbReference type="PANTHER" id="PTHR31272:SF9">
    <property type="entry name" value="BLL1027 PROTEIN"/>
    <property type="match status" value="1"/>
</dbReference>
<evidence type="ECO:0000313" key="2">
    <source>
        <dbReference type="EMBL" id="QCI04406.1"/>
    </source>
</evidence>
<evidence type="ECO:0000256" key="1">
    <source>
        <dbReference type="SAM" id="Phobius"/>
    </source>
</evidence>
<feature type="transmembrane region" description="Helical" evidence="1">
    <location>
        <begin position="79"/>
        <end position="98"/>
    </location>
</feature>
<geneLocation type="plastid" evidence="2"/>
<keyword evidence="1" id="KW-0812">Transmembrane</keyword>
<feature type="transmembrane region" description="Helical" evidence="1">
    <location>
        <begin position="6"/>
        <end position="26"/>
    </location>
</feature>
<keyword evidence="2" id="KW-0934">Plastid</keyword>
<dbReference type="AlphaFoldDB" id="A0A4D6WLT4"/>
<accession>A0A4D6WLT4</accession>
<feature type="transmembrane region" description="Helical" evidence="1">
    <location>
        <begin position="105"/>
        <end position="128"/>
    </location>
</feature>
<feature type="transmembrane region" description="Helical" evidence="1">
    <location>
        <begin position="190"/>
        <end position="212"/>
    </location>
</feature>
<protein>
    <submittedName>
        <fullName evidence="2">Thiol:disulfide interchange protein</fullName>
    </submittedName>
</protein>
<dbReference type="PANTHER" id="PTHR31272">
    <property type="entry name" value="CYTOCHROME C-TYPE BIOGENESIS PROTEIN HI_1454-RELATED"/>
    <property type="match status" value="1"/>
</dbReference>
<gene>
    <name evidence="2" type="primary">dsbD</name>
</gene>
<dbReference type="InterPro" id="IPR051790">
    <property type="entry name" value="Cytochrome_c-biogenesis_DsbD"/>
</dbReference>
<keyword evidence="1" id="KW-0472">Membrane</keyword>
<organism evidence="2">
    <name type="scientific">Antithamnion hubbsii</name>
    <dbReference type="NCBI Taxonomy" id="1005974"/>
    <lineage>
        <taxon>Eukaryota</taxon>
        <taxon>Rhodophyta</taxon>
        <taxon>Florideophyceae</taxon>
        <taxon>Rhodymeniophycidae</taxon>
        <taxon>Ceramiales</taxon>
        <taxon>Ceramiaceae</taxon>
        <taxon>Antithamnion</taxon>
    </lineage>
</organism>
<sequence>MPNLVNLYNFFQLFYYSCQQSIYFFISLQYSNLFFIKMINIVILGIFTSLTPCFFSLLPIMMSYISISYTSKSQIKSNTFLFGLISSFFVVICIVYLFNYQAYKLLLNIPFISFFIWILIALNLLQILDTSYLLSLLTFNNKIYLENIFMQNYITGLVFGLSSMSCSASIILTTIFWLSSSNNFIQSCLYLCLYLVGCILPFIVIFYFPLYIRKLDFIVKFWNKVMPISGVFILTSSLFSFLNSTFN</sequence>
<name>A0A4D6WLT4_9FLOR</name>
<feature type="transmembrane region" description="Helical" evidence="1">
    <location>
        <begin position="148"/>
        <end position="178"/>
    </location>
</feature>
<feature type="transmembrane region" description="Helical" evidence="1">
    <location>
        <begin position="38"/>
        <end position="67"/>
    </location>
</feature>
<keyword evidence="1" id="KW-1133">Transmembrane helix</keyword>
<dbReference type="EMBL" id="MK814610">
    <property type="protein sequence ID" value="QCI04406.1"/>
    <property type="molecule type" value="Genomic_DNA"/>
</dbReference>
<proteinExistence type="predicted"/>